<accession>A0A830HVN0</accession>
<name>A0A830HVN0_9CHLO</name>
<evidence type="ECO:0000256" key="1">
    <source>
        <dbReference type="PIRSR" id="PIRSR613078-1"/>
    </source>
</evidence>
<dbReference type="AlphaFoldDB" id="A0A830HVN0"/>
<evidence type="ECO:0000313" key="3">
    <source>
        <dbReference type="EMBL" id="GHP09501.1"/>
    </source>
</evidence>
<reference evidence="3" key="1">
    <citation type="submission" date="2020-10" db="EMBL/GenBank/DDBJ databases">
        <title>Unveiling of a novel bifunctional photoreceptor, Dualchrome1, isolated from a cosmopolitan green alga.</title>
        <authorList>
            <person name="Suzuki S."/>
            <person name="Kawachi M."/>
        </authorList>
    </citation>
    <scope>NUCLEOTIDE SEQUENCE</scope>
    <source>
        <strain evidence="3">NIES 2893</strain>
    </source>
</reference>
<feature type="active site" description="Tele-phosphohistidine intermediate" evidence="1">
    <location>
        <position position="46"/>
    </location>
</feature>
<dbReference type="InterPro" id="IPR052765">
    <property type="entry name" value="PGM-Related"/>
</dbReference>
<feature type="binding site" evidence="2">
    <location>
        <position position="102"/>
    </location>
    <ligand>
        <name>substrate</name>
    </ligand>
</feature>
<keyword evidence="4" id="KW-1185">Reference proteome</keyword>
<dbReference type="CDD" id="cd07067">
    <property type="entry name" value="HP_PGM_like"/>
    <property type="match status" value="1"/>
</dbReference>
<feature type="binding site" evidence="2">
    <location>
        <begin position="45"/>
        <end position="52"/>
    </location>
    <ligand>
        <name>substrate</name>
    </ligand>
</feature>
<dbReference type="OrthoDB" id="10261749at2759"/>
<feature type="active site" description="Proton donor/acceptor" evidence="1">
    <location>
        <position position="131"/>
    </location>
</feature>
<dbReference type="Proteomes" id="UP000660262">
    <property type="component" value="Unassembled WGS sequence"/>
</dbReference>
<sequence>MVLGINIHRLLAPLDALVGAISSWADDASWRHRARRRPRHIVLIRHGESEANLDTSLHQSVADHRIALSDKGWEQAREAGAKLRREIAGNGRVVWYCSPLLRTRQTLQGLLEGGGWDASVEDVRQDPRLREQEWGNFQDPEEIRAAMSERHEYGHFYYRFPRGESGADCYDRCDSFVGSLRFCFGVLMD</sequence>
<dbReference type="GO" id="GO:0003824">
    <property type="term" value="F:catalytic activity"/>
    <property type="evidence" value="ECO:0007669"/>
    <property type="project" value="InterPro"/>
</dbReference>
<gene>
    <name evidence="3" type="ORF">PPROV_000823600</name>
</gene>
<organism evidence="3 4">
    <name type="scientific">Pycnococcus provasolii</name>
    <dbReference type="NCBI Taxonomy" id="41880"/>
    <lineage>
        <taxon>Eukaryota</taxon>
        <taxon>Viridiplantae</taxon>
        <taxon>Chlorophyta</taxon>
        <taxon>Pseudoscourfieldiophyceae</taxon>
        <taxon>Pseudoscourfieldiales</taxon>
        <taxon>Pycnococcaceae</taxon>
        <taxon>Pycnococcus</taxon>
    </lineage>
</organism>
<evidence type="ECO:0000256" key="2">
    <source>
        <dbReference type="PIRSR" id="PIRSR613078-2"/>
    </source>
</evidence>
<dbReference type="Pfam" id="PF00300">
    <property type="entry name" value="His_Phos_1"/>
    <property type="match status" value="1"/>
</dbReference>
<proteinExistence type="predicted"/>
<dbReference type="EMBL" id="BNJQ01000025">
    <property type="protein sequence ID" value="GHP09501.1"/>
    <property type="molecule type" value="Genomic_DNA"/>
</dbReference>
<evidence type="ECO:0000313" key="4">
    <source>
        <dbReference type="Proteomes" id="UP000660262"/>
    </source>
</evidence>
<evidence type="ECO:0008006" key="5">
    <source>
        <dbReference type="Google" id="ProtNLM"/>
    </source>
</evidence>
<dbReference type="SMART" id="SM00855">
    <property type="entry name" value="PGAM"/>
    <property type="match status" value="1"/>
</dbReference>
<dbReference type="InterPro" id="IPR029033">
    <property type="entry name" value="His_PPase_superfam"/>
</dbReference>
<protein>
    <recommendedName>
        <fullName evidence="5">Phosphoglycerate mutase (2,3-diphosphoglycerate-dependent)</fullName>
    </recommendedName>
</protein>
<dbReference type="InterPro" id="IPR001345">
    <property type="entry name" value="PG/BPGM_mutase_AS"/>
</dbReference>
<dbReference type="PROSITE" id="PS00175">
    <property type="entry name" value="PG_MUTASE"/>
    <property type="match status" value="1"/>
</dbReference>
<comment type="caution">
    <text evidence="3">The sequence shown here is derived from an EMBL/GenBank/DDBJ whole genome shotgun (WGS) entry which is preliminary data.</text>
</comment>
<dbReference type="SUPFAM" id="SSF53254">
    <property type="entry name" value="Phosphoglycerate mutase-like"/>
    <property type="match status" value="1"/>
</dbReference>
<dbReference type="InterPro" id="IPR013078">
    <property type="entry name" value="His_Pase_superF_clade-1"/>
</dbReference>
<dbReference type="Gene3D" id="3.40.50.1240">
    <property type="entry name" value="Phosphoglycerate mutase-like"/>
    <property type="match status" value="1"/>
</dbReference>
<dbReference type="PANTHER" id="PTHR46192">
    <property type="entry name" value="BROAD-RANGE ACID PHOSPHATASE DET1"/>
    <property type="match status" value="1"/>
</dbReference>